<comment type="function">
    <text evidence="6">Forms chloride channels.</text>
</comment>
<evidence type="ECO:0000256" key="6">
    <source>
        <dbReference type="RuleBase" id="RU363126"/>
    </source>
</evidence>
<sequence>MTITYTGEVATCRGFGCFLKLLLRWRGSIYKLVWLDLLAFLTLYYLLNLVYRFALNESQKETFEAIVAYCNSYRDLIPLSFVLGFYVSIVMTRWWNQYTSIPWPDPIAVFVSSNVHGQDERGRVMRRTIMRYVCLCLTMVLANISPRVKKRFPGLNNLVEAGLLNENERTIIETMNKSFPRPSKHWLPIVWAASIITRARKEGRIRDDFAVKTIIDELNKFRGQCGLLISYDTISVPLVYTQVVTLAVYSYFLTCCMGQQWTNGKVVGTSSYLNKVDLYFPVFTTLQFFFYMGWLKVAESLINPFGEDDDDFEVNWMVDRNLQVSYLIVDEMHHDHPELLKDQYWDEVFPNELPYTVAAERFRENHPEPSTAKIDVPKNAAMTSGMSSVRIDEMGDDASGIHFSAGNGKSRLGLGSSPSLVSVSGTLSRVNTVGSALKVFLSRDDSRPSSATPTEDPGKYRFPSSASSASLTGTTGGPAAVKPAGSMRITQQVIEEVDEQATITSMRPNDPRPNVKDIFAPATGQPQTAPLQPPPPATGAATPSRSQPVDIPRRSPQYERAHSQYDPTPSLFPPGGVDALLSTSAPAGDSPLLMSAATAPSSPVGDSSKSLFEQHKAASRETVENLDIKTSNDILANTAADAAPNVGDDFEKLKAAREKEKLVRQQMNLARTISTAPGVDPSGVVPLVPVVPVAMPMMAPTAPQPNTTTALPAVASSADLLAGGEPVTNSTTKSEDATPGS</sequence>
<keyword evidence="6" id="KW-1003">Cell membrane</keyword>
<dbReference type="OrthoDB" id="201595at2759"/>
<feature type="region of interest" description="Disordered" evidence="7">
    <location>
        <begin position="443"/>
        <end position="486"/>
    </location>
</feature>
<reference evidence="8 9" key="1">
    <citation type="journal article" date="2007" name="Nature">
        <title>Evolution of genes and genomes on the Drosophila phylogeny.</title>
        <authorList>
            <consortium name="Drosophila 12 Genomes Consortium"/>
            <person name="Clark A.G."/>
            <person name="Eisen M.B."/>
            <person name="Smith D.R."/>
            <person name="Bergman C.M."/>
            <person name="Oliver B."/>
            <person name="Markow T.A."/>
            <person name="Kaufman T.C."/>
            <person name="Kellis M."/>
            <person name="Gelbart W."/>
            <person name="Iyer V.N."/>
            <person name="Pollard D.A."/>
            <person name="Sackton T.B."/>
            <person name="Larracuente A.M."/>
            <person name="Singh N.D."/>
            <person name="Abad J.P."/>
            <person name="Abt D.N."/>
            <person name="Adryan B."/>
            <person name="Aguade M."/>
            <person name="Akashi H."/>
            <person name="Anderson W.W."/>
            <person name="Aquadro C.F."/>
            <person name="Ardell D.H."/>
            <person name="Arguello R."/>
            <person name="Artieri C.G."/>
            <person name="Barbash D.A."/>
            <person name="Barker D."/>
            <person name="Barsanti P."/>
            <person name="Batterham P."/>
            <person name="Batzoglou S."/>
            <person name="Begun D."/>
            <person name="Bhutkar A."/>
            <person name="Blanco E."/>
            <person name="Bosak S.A."/>
            <person name="Bradley R.K."/>
            <person name="Brand A.D."/>
            <person name="Brent M.R."/>
            <person name="Brooks A.N."/>
            <person name="Brown R.H."/>
            <person name="Butlin R.K."/>
            <person name="Caggese C."/>
            <person name="Calvi B.R."/>
            <person name="Bernardo de Carvalho A."/>
            <person name="Caspi A."/>
            <person name="Castrezana S."/>
            <person name="Celniker S.E."/>
            <person name="Chang J.L."/>
            <person name="Chapple C."/>
            <person name="Chatterji S."/>
            <person name="Chinwalla A."/>
            <person name="Civetta A."/>
            <person name="Clifton S.W."/>
            <person name="Comeron J.M."/>
            <person name="Costello J.C."/>
            <person name="Coyne J.A."/>
            <person name="Daub J."/>
            <person name="David R.G."/>
            <person name="Delcher A.L."/>
            <person name="Delehaunty K."/>
            <person name="Do C.B."/>
            <person name="Ebling H."/>
            <person name="Edwards K."/>
            <person name="Eickbush T."/>
            <person name="Evans J.D."/>
            <person name="Filipski A."/>
            <person name="Findeiss S."/>
            <person name="Freyhult E."/>
            <person name="Fulton L."/>
            <person name="Fulton R."/>
            <person name="Garcia A.C."/>
            <person name="Gardiner A."/>
            <person name="Garfield D.A."/>
            <person name="Garvin B.E."/>
            <person name="Gibson G."/>
            <person name="Gilbert D."/>
            <person name="Gnerre S."/>
            <person name="Godfrey J."/>
            <person name="Good R."/>
            <person name="Gotea V."/>
            <person name="Gravely B."/>
            <person name="Greenberg A.J."/>
            <person name="Griffiths-Jones S."/>
            <person name="Gross S."/>
            <person name="Guigo R."/>
            <person name="Gustafson E.A."/>
            <person name="Haerty W."/>
            <person name="Hahn M.W."/>
            <person name="Halligan D.L."/>
            <person name="Halpern A.L."/>
            <person name="Halter G.M."/>
            <person name="Han M.V."/>
            <person name="Heger A."/>
            <person name="Hillier L."/>
            <person name="Hinrichs A.S."/>
            <person name="Holmes I."/>
            <person name="Hoskins R.A."/>
            <person name="Hubisz M.J."/>
            <person name="Hultmark D."/>
            <person name="Huntley M.A."/>
            <person name="Jaffe D.B."/>
            <person name="Jagadeeshan S."/>
            <person name="Jeck W.R."/>
            <person name="Johnson J."/>
            <person name="Jones C.D."/>
            <person name="Jordan W.C."/>
            <person name="Karpen G.H."/>
            <person name="Kataoka E."/>
            <person name="Keightley P.D."/>
            <person name="Kheradpour P."/>
            <person name="Kirkness E.F."/>
            <person name="Koerich L.B."/>
            <person name="Kristiansen K."/>
            <person name="Kudrna D."/>
            <person name="Kulathinal R.J."/>
            <person name="Kumar S."/>
            <person name="Kwok R."/>
            <person name="Lander E."/>
            <person name="Langley C.H."/>
            <person name="Lapoint R."/>
            <person name="Lazzaro B.P."/>
            <person name="Lee S.J."/>
            <person name="Levesque L."/>
            <person name="Li R."/>
            <person name="Lin C.F."/>
            <person name="Lin M.F."/>
            <person name="Lindblad-Toh K."/>
            <person name="Llopart A."/>
            <person name="Long M."/>
            <person name="Low L."/>
            <person name="Lozovsky E."/>
            <person name="Lu J."/>
            <person name="Luo M."/>
            <person name="Machado C.A."/>
            <person name="Makalowski W."/>
            <person name="Marzo M."/>
            <person name="Matsuda M."/>
            <person name="Matzkin L."/>
            <person name="McAllister B."/>
            <person name="McBride C.S."/>
            <person name="McKernan B."/>
            <person name="McKernan K."/>
            <person name="Mendez-Lago M."/>
            <person name="Minx P."/>
            <person name="Mollenhauer M.U."/>
            <person name="Montooth K."/>
            <person name="Mount S.M."/>
            <person name="Mu X."/>
            <person name="Myers E."/>
            <person name="Negre B."/>
            <person name="Newfeld S."/>
            <person name="Nielsen R."/>
            <person name="Noor M.A."/>
            <person name="O'Grady P."/>
            <person name="Pachter L."/>
            <person name="Papaceit M."/>
            <person name="Parisi M.J."/>
            <person name="Parisi M."/>
            <person name="Parts L."/>
            <person name="Pedersen J.S."/>
            <person name="Pesole G."/>
            <person name="Phillippy A.M."/>
            <person name="Ponting C.P."/>
            <person name="Pop M."/>
            <person name="Porcelli D."/>
            <person name="Powell J.R."/>
            <person name="Prohaska S."/>
            <person name="Pruitt K."/>
            <person name="Puig M."/>
            <person name="Quesneville H."/>
            <person name="Ram K.R."/>
            <person name="Rand D."/>
            <person name="Rasmussen M.D."/>
            <person name="Reed L.K."/>
            <person name="Reenan R."/>
            <person name="Reily A."/>
            <person name="Remington K.A."/>
            <person name="Rieger T.T."/>
            <person name="Ritchie M.G."/>
            <person name="Robin C."/>
            <person name="Rogers Y.H."/>
            <person name="Rohde C."/>
            <person name="Rozas J."/>
            <person name="Rubenfield M.J."/>
            <person name="Ruiz A."/>
            <person name="Russo S."/>
            <person name="Salzberg S.L."/>
            <person name="Sanchez-Gracia A."/>
            <person name="Saranga D.J."/>
            <person name="Sato H."/>
            <person name="Schaeffer S.W."/>
            <person name="Schatz M.C."/>
            <person name="Schlenke T."/>
            <person name="Schwartz R."/>
            <person name="Segarra C."/>
            <person name="Singh R.S."/>
            <person name="Sirot L."/>
            <person name="Sirota M."/>
            <person name="Sisneros N.B."/>
            <person name="Smith C.D."/>
            <person name="Smith T.F."/>
            <person name="Spieth J."/>
            <person name="Stage D.E."/>
            <person name="Stark A."/>
            <person name="Stephan W."/>
            <person name="Strausberg R.L."/>
            <person name="Strempel S."/>
            <person name="Sturgill D."/>
            <person name="Sutton G."/>
            <person name="Sutton G.G."/>
            <person name="Tao W."/>
            <person name="Teichmann S."/>
            <person name="Tobari Y.N."/>
            <person name="Tomimura Y."/>
            <person name="Tsolas J.M."/>
            <person name="Valente V.L."/>
            <person name="Venter E."/>
            <person name="Venter J.C."/>
            <person name="Vicario S."/>
            <person name="Vieira F.G."/>
            <person name="Vilella A.J."/>
            <person name="Villasante A."/>
            <person name="Walenz B."/>
            <person name="Wang J."/>
            <person name="Wasserman M."/>
            <person name="Watts T."/>
            <person name="Wilson D."/>
            <person name="Wilson R.K."/>
            <person name="Wing R.A."/>
            <person name="Wolfner M.F."/>
            <person name="Wong A."/>
            <person name="Wong G.K."/>
            <person name="Wu C.I."/>
            <person name="Wu G."/>
            <person name="Yamamoto D."/>
            <person name="Yang H.P."/>
            <person name="Yang S.P."/>
            <person name="Yorke J.A."/>
            <person name="Yoshida K."/>
            <person name="Zdobnov E."/>
            <person name="Zhang P."/>
            <person name="Zhang Y."/>
            <person name="Zimin A.V."/>
            <person name="Baldwin J."/>
            <person name="Abdouelleil A."/>
            <person name="Abdulkadir J."/>
            <person name="Abebe A."/>
            <person name="Abera B."/>
            <person name="Abreu J."/>
            <person name="Acer S.C."/>
            <person name="Aftuck L."/>
            <person name="Alexander A."/>
            <person name="An P."/>
            <person name="Anderson E."/>
            <person name="Anderson S."/>
            <person name="Arachi H."/>
            <person name="Azer M."/>
            <person name="Bachantsang P."/>
            <person name="Barry A."/>
            <person name="Bayul T."/>
            <person name="Berlin A."/>
            <person name="Bessette D."/>
            <person name="Bloom T."/>
            <person name="Blye J."/>
            <person name="Boguslavskiy L."/>
            <person name="Bonnet C."/>
            <person name="Boukhgalter B."/>
            <person name="Bourzgui I."/>
            <person name="Brown A."/>
            <person name="Cahill P."/>
            <person name="Channer S."/>
            <person name="Cheshatsang Y."/>
            <person name="Chuda L."/>
            <person name="Citroen M."/>
            <person name="Collymore A."/>
            <person name="Cooke P."/>
            <person name="Costello M."/>
            <person name="D'Aco K."/>
            <person name="Daza R."/>
            <person name="De Haan G."/>
            <person name="DeGray S."/>
            <person name="DeMaso C."/>
            <person name="Dhargay N."/>
            <person name="Dooley K."/>
            <person name="Dooley E."/>
            <person name="Doricent M."/>
            <person name="Dorje P."/>
            <person name="Dorjee K."/>
            <person name="Dupes A."/>
            <person name="Elong R."/>
            <person name="Falk J."/>
            <person name="Farina A."/>
            <person name="Faro S."/>
            <person name="Ferguson D."/>
            <person name="Fisher S."/>
            <person name="Foley C.D."/>
            <person name="Franke A."/>
            <person name="Friedrich D."/>
            <person name="Gadbois L."/>
            <person name="Gearin G."/>
            <person name="Gearin C.R."/>
            <person name="Giannoukos G."/>
            <person name="Goode T."/>
            <person name="Graham J."/>
            <person name="Grandbois E."/>
            <person name="Grewal S."/>
            <person name="Gyaltsen K."/>
            <person name="Hafez N."/>
            <person name="Hagos B."/>
            <person name="Hall J."/>
            <person name="Henson C."/>
            <person name="Hollinger A."/>
            <person name="Honan T."/>
            <person name="Huard M.D."/>
            <person name="Hughes L."/>
            <person name="Hurhula B."/>
            <person name="Husby M.E."/>
            <person name="Kamat A."/>
            <person name="Kanga B."/>
            <person name="Kashin S."/>
            <person name="Khazanovich D."/>
            <person name="Kisner P."/>
            <person name="Lance K."/>
            <person name="Lara M."/>
            <person name="Lee W."/>
            <person name="Lennon N."/>
            <person name="Letendre F."/>
            <person name="LeVine R."/>
            <person name="Lipovsky A."/>
            <person name="Liu X."/>
            <person name="Liu J."/>
            <person name="Liu S."/>
            <person name="Lokyitsang T."/>
            <person name="Lokyitsang Y."/>
            <person name="Lubonja R."/>
            <person name="Lui A."/>
            <person name="MacDonald P."/>
            <person name="Magnisalis V."/>
            <person name="Maru K."/>
            <person name="Matthews C."/>
            <person name="McCusker W."/>
            <person name="McDonough S."/>
            <person name="Mehta T."/>
            <person name="Meldrim J."/>
            <person name="Meneus L."/>
            <person name="Mihai O."/>
            <person name="Mihalev A."/>
            <person name="Mihova T."/>
            <person name="Mittelman R."/>
            <person name="Mlenga V."/>
            <person name="Montmayeur A."/>
            <person name="Mulrain L."/>
            <person name="Navidi A."/>
            <person name="Naylor J."/>
            <person name="Negash T."/>
            <person name="Nguyen T."/>
            <person name="Nguyen N."/>
            <person name="Nicol R."/>
            <person name="Norbu C."/>
            <person name="Norbu N."/>
            <person name="Novod N."/>
            <person name="O'Neill B."/>
            <person name="Osman S."/>
            <person name="Markiewicz E."/>
            <person name="Oyono O.L."/>
            <person name="Patti C."/>
            <person name="Phunkhang P."/>
            <person name="Pierre F."/>
            <person name="Priest M."/>
            <person name="Raghuraman S."/>
            <person name="Rege F."/>
            <person name="Reyes R."/>
            <person name="Rise C."/>
            <person name="Rogov P."/>
            <person name="Ross K."/>
            <person name="Ryan E."/>
            <person name="Settipalli S."/>
            <person name="Shea T."/>
            <person name="Sherpa N."/>
            <person name="Shi L."/>
            <person name="Shih D."/>
            <person name="Sparrow T."/>
            <person name="Spaulding J."/>
            <person name="Stalker J."/>
            <person name="Stange-Thomann N."/>
            <person name="Stavropoulos S."/>
            <person name="Stone C."/>
            <person name="Strader C."/>
            <person name="Tesfaye S."/>
            <person name="Thomson T."/>
            <person name="Thoulutsang Y."/>
            <person name="Thoulutsang D."/>
            <person name="Topham K."/>
            <person name="Topping I."/>
            <person name="Tsamla T."/>
            <person name="Vassiliev H."/>
            <person name="Vo A."/>
            <person name="Wangchuk T."/>
            <person name="Wangdi T."/>
            <person name="Weiand M."/>
            <person name="Wilkinson J."/>
            <person name="Wilson A."/>
            <person name="Yadav S."/>
            <person name="Young G."/>
            <person name="Yu Q."/>
            <person name="Zembek L."/>
            <person name="Zhong D."/>
            <person name="Zimmer A."/>
            <person name="Zwirko Z."/>
            <person name="Jaffe D.B."/>
            <person name="Alvarez P."/>
            <person name="Brockman W."/>
            <person name="Butler J."/>
            <person name="Chin C."/>
            <person name="Gnerre S."/>
            <person name="Grabherr M."/>
            <person name="Kleber M."/>
            <person name="Mauceli E."/>
            <person name="MacCallum I."/>
        </authorList>
    </citation>
    <scope>NUCLEOTIDE SEQUENCE [LARGE SCALE GENOMIC DNA]</scope>
    <source>
        <strain evidence="9">Tucson 15010-1051.87</strain>
    </source>
</reference>
<feature type="transmembrane region" description="Helical" evidence="6">
    <location>
        <begin position="76"/>
        <end position="95"/>
    </location>
</feature>
<keyword evidence="6" id="KW-0869">Chloride channel</keyword>
<keyword evidence="6" id="KW-0813">Transport</keyword>
<feature type="region of interest" description="Disordered" evidence="7">
    <location>
        <begin position="502"/>
        <end position="584"/>
    </location>
</feature>
<dbReference type="PANTHER" id="PTHR10736:SF65">
    <property type="entry name" value="BESTROPHIN 1, ISOFORM C-RELATED"/>
    <property type="match status" value="1"/>
</dbReference>
<dbReference type="GO" id="GO:0005886">
    <property type="term" value="C:plasma membrane"/>
    <property type="evidence" value="ECO:0007669"/>
    <property type="project" value="UniProtKB-SubCell"/>
</dbReference>
<organism evidence="8 9">
    <name type="scientific">Drosophila virilis</name>
    <name type="common">Fruit fly</name>
    <dbReference type="NCBI Taxonomy" id="7244"/>
    <lineage>
        <taxon>Eukaryota</taxon>
        <taxon>Metazoa</taxon>
        <taxon>Ecdysozoa</taxon>
        <taxon>Arthropoda</taxon>
        <taxon>Hexapoda</taxon>
        <taxon>Insecta</taxon>
        <taxon>Pterygota</taxon>
        <taxon>Neoptera</taxon>
        <taxon>Endopterygota</taxon>
        <taxon>Diptera</taxon>
        <taxon>Brachycera</taxon>
        <taxon>Muscomorpha</taxon>
        <taxon>Ephydroidea</taxon>
        <taxon>Drosophilidae</taxon>
        <taxon>Drosophila</taxon>
    </lineage>
</organism>
<keyword evidence="6" id="KW-0868">Chloride</keyword>
<keyword evidence="6" id="KW-0406">Ion transport</keyword>
<keyword evidence="6" id="KW-0407">Ion channel</keyword>
<dbReference type="SMR" id="A0A0Q9WP48"/>
<dbReference type="InterPro" id="IPR000615">
    <property type="entry name" value="Bestrophin"/>
</dbReference>
<evidence type="ECO:0000256" key="2">
    <source>
        <dbReference type="ARBA" id="ARBA00022692"/>
    </source>
</evidence>
<keyword evidence="9" id="KW-1185">Reference proteome</keyword>
<evidence type="ECO:0000256" key="5">
    <source>
        <dbReference type="ARBA" id="ARBA00034769"/>
    </source>
</evidence>
<evidence type="ECO:0000313" key="9">
    <source>
        <dbReference type="Proteomes" id="UP000008792"/>
    </source>
</evidence>
<comment type="subcellular location">
    <subcellularLocation>
        <location evidence="6">Cell membrane</location>
        <topology evidence="6">Multi-pass membrane protein</topology>
    </subcellularLocation>
    <subcellularLocation>
        <location evidence="1">Membrane</location>
    </subcellularLocation>
</comment>
<feature type="compositionally biased region" description="Low complexity" evidence="7">
    <location>
        <begin position="520"/>
        <end position="530"/>
    </location>
</feature>
<evidence type="ECO:0000256" key="3">
    <source>
        <dbReference type="ARBA" id="ARBA00022989"/>
    </source>
</evidence>
<keyword evidence="3 6" id="KW-1133">Transmembrane helix</keyword>
<accession>A0A0Q9WP48</accession>
<feature type="compositionally biased region" description="Low complexity" evidence="7">
    <location>
        <begin position="701"/>
        <end position="713"/>
    </location>
</feature>
<feature type="compositionally biased region" description="Low complexity" evidence="7">
    <location>
        <begin position="463"/>
        <end position="480"/>
    </location>
</feature>
<feature type="region of interest" description="Disordered" evidence="7">
    <location>
        <begin position="701"/>
        <end position="741"/>
    </location>
</feature>
<comment type="similarity">
    <text evidence="5 6">Belongs to the anion channel-forming bestrophin (TC 1.A.46) family. Calcium-sensitive chloride channel subfamily.</text>
</comment>
<feature type="compositionally biased region" description="Basic and acidic residues" evidence="7">
    <location>
        <begin position="551"/>
        <end position="563"/>
    </location>
</feature>
<proteinExistence type="inferred from homology"/>
<keyword evidence="4 6" id="KW-0472">Membrane</keyword>
<dbReference type="GO" id="GO:0005254">
    <property type="term" value="F:chloride channel activity"/>
    <property type="evidence" value="ECO:0007669"/>
    <property type="project" value="UniProtKB-KW"/>
</dbReference>
<keyword evidence="2 6" id="KW-0812">Transmembrane</keyword>
<gene>
    <name evidence="8" type="primary">Dvir\GJ23667</name>
    <name evidence="8" type="ORF">Dvir_GJ23667</name>
</gene>
<dbReference type="GO" id="GO:0034707">
    <property type="term" value="C:chloride channel complex"/>
    <property type="evidence" value="ECO:0007669"/>
    <property type="project" value="UniProtKB-KW"/>
</dbReference>
<dbReference type="InterPro" id="IPR021134">
    <property type="entry name" value="Bestrophin-like"/>
</dbReference>
<dbReference type="Proteomes" id="UP000008792">
    <property type="component" value="Unassembled WGS sequence"/>
</dbReference>
<evidence type="ECO:0000313" key="8">
    <source>
        <dbReference type="EMBL" id="KRF82815.1"/>
    </source>
</evidence>
<dbReference type="Pfam" id="PF01062">
    <property type="entry name" value="Bestrophin"/>
    <property type="match status" value="1"/>
</dbReference>
<dbReference type="EMBL" id="CH940650">
    <property type="protein sequence ID" value="KRF82815.1"/>
    <property type="molecule type" value="Genomic_DNA"/>
</dbReference>
<name>A0A0Q9WP48_DROVI</name>
<evidence type="ECO:0000256" key="1">
    <source>
        <dbReference type="ARBA" id="ARBA00004370"/>
    </source>
</evidence>
<dbReference type="AlphaFoldDB" id="A0A0Q9WP48"/>
<evidence type="ECO:0000256" key="4">
    <source>
        <dbReference type="ARBA" id="ARBA00023136"/>
    </source>
</evidence>
<feature type="transmembrane region" description="Helical" evidence="6">
    <location>
        <begin position="32"/>
        <end position="55"/>
    </location>
</feature>
<protein>
    <recommendedName>
        <fullName evidence="6">Bestrophin homolog</fullName>
    </recommendedName>
</protein>
<dbReference type="PANTHER" id="PTHR10736">
    <property type="entry name" value="BESTROPHIN"/>
    <property type="match status" value="1"/>
</dbReference>
<evidence type="ECO:0000256" key="7">
    <source>
        <dbReference type="SAM" id="MobiDB-lite"/>
    </source>
</evidence>